<feature type="region of interest" description="Disordered" evidence="1">
    <location>
        <begin position="58"/>
        <end position="119"/>
    </location>
</feature>
<feature type="compositionally biased region" description="Basic residues" evidence="1">
    <location>
        <begin position="105"/>
        <end position="119"/>
    </location>
</feature>
<dbReference type="Proteomes" id="UP001443914">
    <property type="component" value="Unassembled WGS sequence"/>
</dbReference>
<name>A0AAW1HMX2_SAPOF</name>
<evidence type="ECO:0000313" key="3">
    <source>
        <dbReference type="Proteomes" id="UP001443914"/>
    </source>
</evidence>
<organism evidence="2 3">
    <name type="scientific">Saponaria officinalis</name>
    <name type="common">Common soapwort</name>
    <name type="synonym">Lychnis saponaria</name>
    <dbReference type="NCBI Taxonomy" id="3572"/>
    <lineage>
        <taxon>Eukaryota</taxon>
        <taxon>Viridiplantae</taxon>
        <taxon>Streptophyta</taxon>
        <taxon>Embryophyta</taxon>
        <taxon>Tracheophyta</taxon>
        <taxon>Spermatophyta</taxon>
        <taxon>Magnoliopsida</taxon>
        <taxon>eudicotyledons</taxon>
        <taxon>Gunneridae</taxon>
        <taxon>Pentapetalae</taxon>
        <taxon>Caryophyllales</taxon>
        <taxon>Caryophyllaceae</taxon>
        <taxon>Caryophylleae</taxon>
        <taxon>Saponaria</taxon>
    </lineage>
</organism>
<dbReference type="EMBL" id="JBDFQZ010000011">
    <property type="protein sequence ID" value="KAK9677772.1"/>
    <property type="molecule type" value="Genomic_DNA"/>
</dbReference>
<protein>
    <submittedName>
        <fullName evidence="2">Uncharacterized protein</fullName>
    </submittedName>
</protein>
<comment type="caution">
    <text evidence="2">The sequence shown here is derived from an EMBL/GenBank/DDBJ whole genome shotgun (WGS) entry which is preliminary data.</text>
</comment>
<evidence type="ECO:0000313" key="2">
    <source>
        <dbReference type="EMBL" id="KAK9677772.1"/>
    </source>
</evidence>
<reference evidence="2" key="1">
    <citation type="submission" date="2024-03" db="EMBL/GenBank/DDBJ databases">
        <title>WGS assembly of Saponaria officinalis var. Norfolk2.</title>
        <authorList>
            <person name="Jenkins J."/>
            <person name="Shu S."/>
            <person name="Grimwood J."/>
            <person name="Barry K."/>
            <person name="Goodstein D."/>
            <person name="Schmutz J."/>
            <person name="Leebens-Mack J."/>
            <person name="Osbourn A."/>
        </authorList>
    </citation>
    <scope>NUCLEOTIDE SEQUENCE [LARGE SCALE GENOMIC DNA]</scope>
    <source>
        <strain evidence="2">JIC</strain>
    </source>
</reference>
<gene>
    <name evidence="2" type="ORF">RND81_11G165800</name>
</gene>
<evidence type="ECO:0000256" key="1">
    <source>
        <dbReference type="SAM" id="MobiDB-lite"/>
    </source>
</evidence>
<dbReference type="AlphaFoldDB" id="A0AAW1HMX2"/>
<keyword evidence="3" id="KW-1185">Reference proteome</keyword>
<proteinExistence type="predicted"/>
<accession>A0AAW1HMX2</accession>
<sequence length="119" mass="13646">MHLLNLWRNGMQSSITKYAQCHGECHPITVSCLPTTAPSPRIVFRKRGFQHLLQPLQNLDIGDPDDDLQEDAPLSEFTRRVRSRSTPLSPVQEEDTPEDSPQSSRGRRQPNRRSTKKRT</sequence>